<organism evidence="2 3">
    <name type="scientific">Oryza sativa subsp. japonica</name>
    <name type="common">Rice</name>
    <dbReference type="NCBI Taxonomy" id="39947"/>
    <lineage>
        <taxon>Eukaryota</taxon>
        <taxon>Viridiplantae</taxon>
        <taxon>Streptophyta</taxon>
        <taxon>Embryophyta</taxon>
        <taxon>Tracheophyta</taxon>
        <taxon>Spermatophyta</taxon>
        <taxon>Magnoliopsida</taxon>
        <taxon>Liliopsida</taxon>
        <taxon>Poales</taxon>
        <taxon>Poaceae</taxon>
        <taxon>BOP clade</taxon>
        <taxon>Oryzoideae</taxon>
        <taxon>Oryzeae</taxon>
        <taxon>Oryzinae</taxon>
        <taxon>Oryza</taxon>
        <taxon>Oryza sativa</taxon>
    </lineage>
</organism>
<evidence type="ECO:0000313" key="3">
    <source>
        <dbReference type="Proteomes" id="UP000000763"/>
    </source>
</evidence>
<feature type="region of interest" description="Disordered" evidence="1">
    <location>
        <begin position="1"/>
        <end position="177"/>
    </location>
</feature>
<reference evidence="3" key="1">
    <citation type="journal article" date="2005" name="Nature">
        <title>The map-based sequence of the rice genome.</title>
        <authorList>
            <consortium name="International rice genome sequencing project (IRGSP)"/>
            <person name="Matsumoto T."/>
            <person name="Wu J."/>
            <person name="Kanamori H."/>
            <person name="Katayose Y."/>
            <person name="Fujisawa M."/>
            <person name="Namiki N."/>
            <person name="Mizuno H."/>
            <person name="Yamamoto K."/>
            <person name="Antonio B.A."/>
            <person name="Baba T."/>
            <person name="Sakata K."/>
            <person name="Nagamura Y."/>
            <person name="Aoki H."/>
            <person name="Arikawa K."/>
            <person name="Arita K."/>
            <person name="Bito T."/>
            <person name="Chiden Y."/>
            <person name="Fujitsuka N."/>
            <person name="Fukunaka R."/>
            <person name="Hamada M."/>
            <person name="Harada C."/>
            <person name="Hayashi A."/>
            <person name="Hijishita S."/>
            <person name="Honda M."/>
            <person name="Hosokawa S."/>
            <person name="Ichikawa Y."/>
            <person name="Idonuma A."/>
            <person name="Iijima M."/>
            <person name="Ikeda M."/>
            <person name="Ikeno M."/>
            <person name="Ito K."/>
            <person name="Ito S."/>
            <person name="Ito T."/>
            <person name="Ito Y."/>
            <person name="Ito Y."/>
            <person name="Iwabuchi A."/>
            <person name="Kamiya K."/>
            <person name="Karasawa W."/>
            <person name="Kurita K."/>
            <person name="Katagiri S."/>
            <person name="Kikuta A."/>
            <person name="Kobayashi H."/>
            <person name="Kobayashi N."/>
            <person name="Machita K."/>
            <person name="Maehara T."/>
            <person name="Masukawa M."/>
            <person name="Mizubayashi T."/>
            <person name="Mukai Y."/>
            <person name="Nagasaki H."/>
            <person name="Nagata Y."/>
            <person name="Naito S."/>
            <person name="Nakashima M."/>
            <person name="Nakama Y."/>
            <person name="Nakamichi Y."/>
            <person name="Nakamura M."/>
            <person name="Meguro A."/>
            <person name="Negishi M."/>
            <person name="Ohta I."/>
            <person name="Ohta T."/>
            <person name="Okamoto M."/>
            <person name="Ono N."/>
            <person name="Saji S."/>
            <person name="Sakaguchi M."/>
            <person name="Sakai K."/>
            <person name="Shibata M."/>
            <person name="Shimokawa T."/>
            <person name="Song J."/>
            <person name="Takazaki Y."/>
            <person name="Terasawa K."/>
            <person name="Tsugane M."/>
            <person name="Tsuji K."/>
            <person name="Ueda S."/>
            <person name="Waki K."/>
            <person name="Yamagata H."/>
            <person name="Yamamoto M."/>
            <person name="Yamamoto S."/>
            <person name="Yamane H."/>
            <person name="Yoshiki S."/>
            <person name="Yoshihara R."/>
            <person name="Yukawa K."/>
            <person name="Zhong H."/>
            <person name="Yano M."/>
            <person name="Yuan Q."/>
            <person name="Ouyang S."/>
            <person name="Liu J."/>
            <person name="Jones K.M."/>
            <person name="Gansberger K."/>
            <person name="Moffat K."/>
            <person name="Hill J."/>
            <person name="Bera J."/>
            <person name="Fadrosh D."/>
            <person name="Jin S."/>
            <person name="Johri S."/>
            <person name="Kim M."/>
            <person name="Overton L."/>
            <person name="Reardon M."/>
            <person name="Tsitrin T."/>
            <person name="Vuong H."/>
            <person name="Weaver B."/>
            <person name="Ciecko A."/>
            <person name="Tallon L."/>
            <person name="Jackson J."/>
            <person name="Pai G."/>
            <person name="Aken S.V."/>
            <person name="Utterback T."/>
            <person name="Reidmuller S."/>
            <person name="Feldblyum T."/>
            <person name="Hsiao J."/>
            <person name="Zismann V."/>
            <person name="Iobst S."/>
            <person name="de Vazeille A.R."/>
            <person name="Buell C.R."/>
            <person name="Ying K."/>
            <person name="Li Y."/>
            <person name="Lu T."/>
            <person name="Huang Y."/>
            <person name="Zhao Q."/>
            <person name="Feng Q."/>
            <person name="Zhang L."/>
            <person name="Zhu J."/>
            <person name="Weng Q."/>
            <person name="Mu J."/>
            <person name="Lu Y."/>
            <person name="Fan D."/>
            <person name="Liu Y."/>
            <person name="Guan J."/>
            <person name="Zhang Y."/>
            <person name="Yu S."/>
            <person name="Liu X."/>
            <person name="Zhang Y."/>
            <person name="Hong G."/>
            <person name="Han B."/>
            <person name="Choisne N."/>
            <person name="Demange N."/>
            <person name="Orjeda G."/>
            <person name="Samain S."/>
            <person name="Cattolico L."/>
            <person name="Pelletier E."/>
            <person name="Couloux A."/>
            <person name="Segurens B."/>
            <person name="Wincker P."/>
            <person name="D'Hont A."/>
            <person name="Scarpelli C."/>
            <person name="Weissenbach J."/>
            <person name="Salanoubat M."/>
            <person name="Quetier F."/>
            <person name="Yu Y."/>
            <person name="Kim H.R."/>
            <person name="Rambo T."/>
            <person name="Currie J."/>
            <person name="Collura K."/>
            <person name="Luo M."/>
            <person name="Yang T."/>
            <person name="Ammiraju J.S.S."/>
            <person name="Engler F."/>
            <person name="Soderlund C."/>
            <person name="Wing R.A."/>
            <person name="Palmer L.E."/>
            <person name="de la Bastide M."/>
            <person name="Spiegel L."/>
            <person name="Nascimento L."/>
            <person name="Zutavern T."/>
            <person name="O'Shaughnessy A."/>
            <person name="Dike S."/>
            <person name="Dedhia N."/>
            <person name="Preston R."/>
            <person name="Balija V."/>
            <person name="McCombie W.R."/>
            <person name="Chow T."/>
            <person name="Chen H."/>
            <person name="Chung M."/>
            <person name="Chen C."/>
            <person name="Shaw J."/>
            <person name="Wu H."/>
            <person name="Hsiao K."/>
            <person name="Chao Y."/>
            <person name="Chu M."/>
            <person name="Cheng C."/>
            <person name="Hour A."/>
            <person name="Lee P."/>
            <person name="Lin S."/>
            <person name="Lin Y."/>
            <person name="Liou J."/>
            <person name="Liu S."/>
            <person name="Hsing Y."/>
            <person name="Raghuvanshi S."/>
            <person name="Mohanty A."/>
            <person name="Bharti A.K."/>
            <person name="Gaur A."/>
            <person name="Gupta V."/>
            <person name="Kumar D."/>
            <person name="Ravi V."/>
            <person name="Vij S."/>
            <person name="Kapur A."/>
            <person name="Khurana P."/>
            <person name="Khurana P."/>
            <person name="Khurana J.P."/>
            <person name="Tyagi A.K."/>
            <person name="Gaikwad K."/>
            <person name="Singh A."/>
            <person name="Dalal V."/>
            <person name="Srivastava S."/>
            <person name="Dixit A."/>
            <person name="Pal A.K."/>
            <person name="Ghazi I.A."/>
            <person name="Yadav M."/>
            <person name="Pandit A."/>
            <person name="Bhargava A."/>
            <person name="Sureshbabu K."/>
            <person name="Batra K."/>
            <person name="Sharma T.R."/>
            <person name="Mohapatra T."/>
            <person name="Singh N.K."/>
            <person name="Messing J."/>
            <person name="Nelson A.B."/>
            <person name="Fuks G."/>
            <person name="Kavchok S."/>
            <person name="Keizer G."/>
            <person name="Linton E."/>
            <person name="Llaca V."/>
            <person name="Song R."/>
            <person name="Tanyolac B."/>
            <person name="Young S."/>
            <person name="Ho-Il K."/>
            <person name="Hahn J.H."/>
            <person name="Sangsakoo G."/>
            <person name="Vanavichit A."/>
            <person name="de Mattos Luiz.A.T."/>
            <person name="Zimmer P.D."/>
            <person name="Malone G."/>
            <person name="Dellagostin O."/>
            <person name="de Oliveira A.C."/>
            <person name="Bevan M."/>
            <person name="Bancroft I."/>
            <person name="Minx P."/>
            <person name="Cordum H."/>
            <person name="Wilson R."/>
            <person name="Cheng Z."/>
            <person name="Jin W."/>
            <person name="Jiang J."/>
            <person name="Leong S.A."/>
            <person name="Iwama H."/>
            <person name="Gojobori T."/>
            <person name="Itoh T."/>
            <person name="Niimura Y."/>
            <person name="Fujii Y."/>
            <person name="Habara T."/>
            <person name="Sakai H."/>
            <person name="Sato Y."/>
            <person name="Wilson G."/>
            <person name="Kumar K."/>
            <person name="McCouch S."/>
            <person name="Juretic N."/>
            <person name="Hoen D."/>
            <person name="Wright S."/>
            <person name="Bruskiewich R."/>
            <person name="Bureau T."/>
            <person name="Miyao A."/>
            <person name="Hirochika H."/>
            <person name="Nishikawa T."/>
            <person name="Kadowaki K."/>
            <person name="Sugiura M."/>
            <person name="Burr B."/>
            <person name="Sasaki T."/>
        </authorList>
    </citation>
    <scope>NUCLEOTIDE SEQUENCE [LARGE SCALE GENOMIC DNA]</scope>
    <source>
        <strain evidence="3">cv. Nipponbare</strain>
    </source>
</reference>
<dbReference type="AlphaFoldDB" id="Q60ER8"/>
<evidence type="ECO:0000256" key="1">
    <source>
        <dbReference type="SAM" id="MobiDB-lite"/>
    </source>
</evidence>
<feature type="compositionally biased region" description="Basic residues" evidence="1">
    <location>
        <begin position="1"/>
        <end position="10"/>
    </location>
</feature>
<accession>Q60ER8</accession>
<sequence>MQQQPARHRRGWEEGETARRGLAVAAATPPAAREREGGGRGSTARRRLHLPAPLCPRHTPREKEEGGATPLAAIVSLDPGRGRRRRSGSEAPSSPSAARSRDDHGPPLEDLRRRAPSPSRAAADRICRRASSPATLPPTGSAPQVCADGEAGSSPHETSGTVVRGRRRKGNRRENKRGIWVTLSQERLGVTYFVWDPLE</sequence>
<feature type="compositionally biased region" description="Low complexity" evidence="1">
    <location>
        <begin position="89"/>
        <end position="98"/>
    </location>
</feature>
<feature type="compositionally biased region" description="Basic and acidic residues" evidence="1">
    <location>
        <begin position="99"/>
        <end position="113"/>
    </location>
</feature>
<protein>
    <submittedName>
        <fullName evidence="2">Uncharacterized protein</fullName>
    </submittedName>
</protein>
<gene>
    <name evidence="2" type="ORF">OJ1764_D01.14</name>
</gene>
<proteinExistence type="predicted"/>
<reference evidence="3" key="2">
    <citation type="journal article" date="2008" name="Nucleic Acids Res.">
        <title>The rice annotation project database (RAP-DB): 2008 update.</title>
        <authorList>
            <consortium name="The rice annotation project (RAP)"/>
        </authorList>
    </citation>
    <scope>GENOME REANNOTATION</scope>
    <source>
        <strain evidence="3">cv. Nipponbare</strain>
    </source>
</reference>
<dbReference type="Proteomes" id="UP000000763">
    <property type="component" value="Chromosome 5"/>
</dbReference>
<evidence type="ECO:0000313" key="2">
    <source>
        <dbReference type="EMBL" id="AAV31265.1"/>
    </source>
</evidence>
<dbReference type="EMBL" id="AC107085">
    <property type="protein sequence ID" value="AAV31265.1"/>
    <property type="molecule type" value="Genomic_DNA"/>
</dbReference>
<name>Q60ER8_ORYSJ</name>